<dbReference type="GO" id="GO:0004144">
    <property type="term" value="F:diacylglycerol O-acyltransferase activity"/>
    <property type="evidence" value="ECO:0007669"/>
    <property type="project" value="TreeGrafter"/>
</dbReference>
<comment type="similarity">
    <text evidence="2 11">Belongs to the diacylglycerol acyltransferase family.</text>
</comment>
<dbReference type="CDD" id="cd07987">
    <property type="entry name" value="LPLAT_MGAT-like"/>
    <property type="match status" value="1"/>
</dbReference>
<sequence>MKSELVYLLHKAKENLLQHVAVVHFLFLWFILPLITLWLPLYVLFFTRFWWAMILYFTWAVYDLDTPRRGSRKWNWYKTSFLWKYLADYFPLSLVKTVDLPQGKNYIVCCHPHGVFSIGAFVSFCTNATGFDKLFPGRELGIGLGGVESSHASLTYLLKTPIDSNQNGGRMIAIVVGGAEEALDAHPGKHDLTLNNRRGFCKFALRFGTDLVPAYSFGENDVFAQVAENPRGTRLRKFQSRIKKLVGFCPPLFIGASLLKSTIGIFPRRVPITTVIGKPIPVEKVSEPSQKEIDELHARYCDALVELFESNKTKYGVPEDVHLNIF</sequence>
<reference evidence="13" key="1">
    <citation type="submission" date="2022-11" db="UniProtKB">
        <authorList>
            <consortium name="WormBaseParasite"/>
        </authorList>
    </citation>
    <scope>IDENTIFICATION</scope>
</reference>
<dbReference type="EC" id="2.3.1.-" evidence="11"/>
<keyword evidence="7 11" id="KW-1133">Transmembrane helix</keyword>
<keyword evidence="6 11" id="KW-0256">Endoplasmic reticulum</keyword>
<keyword evidence="9 11" id="KW-0472">Membrane</keyword>
<dbReference type="Pfam" id="PF03982">
    <property type="entry name" value="DAGAT"/>
    <property type="match status" value="1"/>
</dbReference>
<evidence type="ECO:0000256" key="8">
    <source>
        <dbReference type="ARBA" id="ARBA00023098"/>
    </source>
</evidence>
<dbReference type="PANTHER" id="PTHR12317">
    <property type="entry name" value="DIACYLGLYCEROL O-ACYLTRANSFERASE"/>
    <property type="match status" value="1"/>
</dbReference>
<evidence type="ECO:0000256" key="5">
    <source>
        <dbReference type="ARBA" id="ARBA00022692"/>
    </source>
</evidence>
<evidence type="ECO:0000256" key="9">
    <source>
        <dbReference type="ARBA" id="ARBA00023136"/>
    </source>
</evidence>
<accession>A0A914EL73</accession>
<evidence type="ECO:0000256" key="10">
    <source>
        <dbReference type="ARBA" id="ARBA00023315"/>
    </source>
</evidence>
<dbReference type="Proteomes" id="UP000887540">
    <property type="component" value="Unplaced"/>
</dbReference>
<keyword evidence="12" id="KW-1185">Reference proteome</keyword>
<feature type="transmembrane region" description="Helical" evidence="11">
    <location>
        <begin position="20"/>
        <end position="39"/>
    </location>
</feature>
<keyword evidence="8" id="KW-0443">Lipid metabolism</keyword>
<name>A0A914EL73_9BILA</name>
<evidence type="ECO:0000256" key="11">
    <source>
        <dbReference type="RuleBase" id="RU367023"/>
    </source>
</evidence>
<organism evidence="12 13">
    <name type="scientific">Acrobeloides nanus</name>
    <dbReference type="NCBI Taxonomy" id="290746"/>
    <lineage>
        <taxon>Eukaryota</taxon>
        <taxon>Metazoa</taxon>
        <taxon>Ecdysozoa</taxon>
        <taxon>Nematoda</taxon>
        <taxon>Chromadorea</taxon>
        <taxon>Rhabditida</taxon>
        <taxon>Tylenchina</taxon>
        <taxon>Cephalobomorpha</taxon>
        <taxon>Cephaloboidea</taxon>
        <taxon>Cephalobidae</taxon>
        <taxon>Acrobeloides</taxon>
    </lineage>
</organism>
<evidence type="ECO:0000256" key="6">
    <source>
        <dbReference type="ARBA" id="ARBA00022824"/>
    </source>
</evidence>
<keyword evidence="5 11" id="KW-0812">Transmembrane</keyword>
<keyword evidence="10" id="KW-0012">Acyltransferase</keyword>
<dbReference type="GO" id="GO:0005789">
    <property type="term" value="C:endoplasmic reticulum membrane"/>
    <property type="evidence" value="ECO:0007669"/>
    <property type="project" value="UniProtKB-SubCell"/>
</dbReference>
<dbReference type="PANTHER" id="PTHR12317:SF71">
    <property type="entry name" value="ACYLTRANSFERASE"/>
    <property type="match status" value="1"/>
</dbReference>
<keyword evidence="4 11" id="KW-0808">Transferase</keyword>
<dbReference type="InterPro" id="IPR007130">
    <property type="entry name" value="DAGAT"/>
</dbReference>
<evidence type="ECO:0000256" key="4">
    <source>
        <dbReference type="ARBA" id="ARBA00022679"/>
    </source>
</evidence>
<dbReference type="AlphaFoldDB" id="A0A914EL73"/>
<dbReference type="GO" id="GO:0019432">
    <property type="term" value="P:triglyceride biosynthetic process"/>
    <property type="evidence" value="ECO:0007669"/>
    <property type="project" value="TreeGrafter"/>
</dbReference>
<evidence type="ECO:0000313" key="12">
    <source>
        <dbReference type="Proteomes" id="UP000887540"/>
    </source>
</evidence>
<evidence type="ECO:0000256" key="2">
    <source>
        <dbReference type="ARBA" id="ARBA00005420"/>
    </source>
</evidence>
<evidence type="ECO:0000313" key="13">
    <source>
        <dbReference type="WBParaSite" id="ACRNAN_scaffold873.g31485.t1"/>
    </source>
</evidence>
<comment type="caution">
    <text evidence="11">Lacks conserved residue(s) required for the propagation of feature annotation.</text>
</comment>
<dbReference type="WBParaSite" id="ACRNAN_scaffold873.g31485.t1">
    <property type="protein sequence ID" value="ACRNAN_scaffold873.g31485.t1"/>
    <property type="gene ID" value="ACRNAN_scaffold873.g31485"/>
</dbReference>
<keyword evidence="3" id="KW-0444">Lipid biosynthesis</keyword>
<evidence type="ECO:0000256" key="3">
    <source>
        <dbReference type="ARBA" id="ARBA00022516"/>
    </source>
</evidence>
<proteinExistence type="inferred from homology"/>
<evidence type="ECO:0000256" key="1">
    <source>
        <dbReference type="ARBA" id="ARBA00004477"/>
    </source>
</evidence>
<evidence type="ECO:0000256" key="7">
    <source>
        <dbReference type="ARBA" id="ARBA00022989"/>
    </source>
</evidence>
<comment type="subcellular location">
    <subcellularLocation>
        <location evidence="1 11">Endoplasmic reticulum membrane</location>
        <topology evidence="1 11">Multi-pass membrane protein</topology>
    </subcellularLocation>
</comment>
<protein>
    <recommendedName>
        <fullName evidence="11">Acyltransferase</fullName>
        <ecNumber evidence="11">2.3.1.-</ecNumber>
    </recommendedName>
</protein>